<dbReference type="InterPro" id="IPR036770">
    <property type="entry name" value="Ankyrin_rpt-contain_sf"/>
</dbReference>
<evidence type="ECO:0000313" key="11">
    <source>
        <dbReference type="EMBL" id="OMO96256.1"/>
    </source>
</evidence>
<feature type="repeat" description="ANK" evidence="7">
    <location>
        <begin position="315"/>
        <end position="351"/>
    </location>
</feature>
<keyword evidence="12" id="KW-1185">Reference proteome</keyword>
<dbReference type="InterPro" id="IPR002110">
    <property type="entry name" value="Ankyrin_rpt"/>
</dbReference>
<dbReference type="InterPro" id="IPR026961">
    <property type="entry name" value="PGG_dom"/>
</dbReference>
<gene>
    <name evidence="11" type="ORF">COLO4_15396</name>
</gene>
<comment type="caution">
    <text evidence="11">The sequence shown here is derived from an EMBL/GenBank/DDBJ whole genome shotgun (WGS) entry which is preliminary data.</text>
</comment>
<evidence type="ECO:0000256" key="7">
    <source>
        <dbReference type="PROSITE-ProRule" id="PRU00023"/>
    </source>
</evidence>
<feature type="repeat" description="ANK" evidence="7">
    <location>
        <begin position="113"/>
        <end position="145"/>
    </location>
</feature>
<comment type="subcellular location">
    <subcellularLocation>
        <location evidence="1">Membrane</location>
        <topology evidence="1">Multi-pass membrane protein</topology>
    </subcellularLocation>
</comment>
<dbReference type="Proteomes" id="UP000187203">
    <property type="component" value="Unassembled WGS sequence"/>
</dbReference>
<evidence type="ECO:0000256" key="5">
    <source>
        <dbReference type="ARBA" id="ARBA00023043"/>
    </source>
</evidence>
<dbReference type="Pfam" id="PF00023">
    <property type="entry name" value="Ank"/>
    <property type="match status" value="1"/>
</dbReference>
<accession>A0A1R3JMZ0</accession>
<dbReference type="PROSITE" id="PS50088">
    <property type="entry name" value="ANK_REPEAT"/>
    <property type="match status" value="3"/>
</dbReference>
<keyword evidence="2 9" id="KW-0812">Transmembrane</keyword>
<sequence>MDPNLYEAVINGDIATLQGMANSPFILQVTTQGDNILHVAAKYNRKRVVEEMIKFQSLVSLVNQKNSKGDTPLHVAARLGSFGTAQVLVNCAKNISTREIEAGEKLVRMVNVEKDTALHDAARNGHVQIAELLIKEDPELALFTNDMGESPVFIAVDKKHVEIAKLILEVAPEVSLSGRNNMNALHAAVVRSQDEVIKLSSIMAKLQNPLNYLTNMSFKNYFNFSSFGPSTIILAAFNNLMYGDEDGWTPLHYVAHLGAVDTCNLFLKYIDTSTAYMRDKAGMSLIHIAAKEGETVILQILANRYPEMWDLQDHNGQTSLHLAVVGGKLDSVKFILDNVLSHDGLINQQDNKGNTALHLAIMQIDNRKIFELLVKDSRVNKTVTNEGGFTVIDILLLNKELGYFEKNWITLTVASNGGLESLEHTINKSGRQMKPTETRKLEQPDRSDPSIDTQAKDGKQLATKKEELPGPKRPSYQQLQGIASINLLVTTLIATVSFAAGFTVPGGYRSDGPDAGMAILSRKSAFRVFVITNALAFCFSCASMFLHYFKSFVEKLDALAFYTYMTTLLTSYAITALVMAFISGTYVTLGDTPGLAKAVLSIGCSFFGLQLIVYFK</sequence>
<reference evidence="12" key="1">
    <citation type="submission" date="2013-09" db="EMBL/GenBank/DDBJ databases">
        <title>Corchorus olitorius genome sequencing.</title>
        <authorList>
            <person name="Alam M."/>
            <person name="Haque M.S."/>
            <person name="Islam M.S."/>
            <person name="Emdad E.M."/>
            <person name="Islam M.M."/>
            <person name="Ahmed B."/>
            <person name="Halim A."/>
            <person name="Hossen Q.M.M."/>
            <person name="Hossain M.Z."/>
            <person name="Ahmed R."/>
            <person name="Khan M.M."/>
            <person name="Islam R."/>
            <person name="Rashid M.M."/>
            <person name="Khan S.A."/>
            <person name="Rahman M.S."/>
            <person name="Alam M."/>
            <person name="Yahiya A.S."/>
            <person name="Khan M.S."/>
            <person name="Azam M.S."/>
            <person name="Haque T."/>
            <person name="Lashkar M.Z.H."/>
            <person name="Akhand A.I."/>
            <person name="Morshed G."/>
            <person name="Roy S."/>
            <person name="Uddin K.S."/>
            <person name="Rabeya T."/>
            <person name="Hossain A.S."/>
            <person name="Chowdhury A."/>
            <person name="Snigdha A.R."/>
            <person name="Mortoza M.S."/>
            <person name="Matin S.A."/>
            <person name="Hoque S.M.E."/>
            <person name="Islam M.K."/>
            <person name="Roy D.K."/>
            <person name="Haider R."/>
            <person name="Moosa M.M."/>
            <person name="Elias S.M."/>
            <person name="Hasan A.M."/>
            <person name="Jahan S."/>
            <person name="Shafiuddin M."/>
            <person name="Mahmood N."/>
            <person name="Shommy N.S."/>
        </authorList>
    </citation>
    <scope>NUCLEOTIDE SEQUENCE [LARGE SCALE GENOMIC DNA]</scope>
    <source>
        <strain evidence="12">cv. O-4</strain>
    </source>
</reference>
<dbReference type="SMART" id="SM00248">
    <property type="entry name" value="ANK"/>
    <property type="match status" value="8"/>
</dbReference>
<dbReference type="AlphaFoldDB" id="A0A1R3JMZ0"/>
<dbReference type="EMBL" id="AWUE01015671">
    <property type="protein sequence ID" value="OMO96256.1"/>
    <property type="molecule type" value="Genomic_DNA"/>
</dbReference>
<feature type="transmembrane region" description="Helical" evidence="9">
    <location>
        <begin position="481"/>
        <end position="504"/>
    </location>
</feature>
<dbReference type="GO" id="GO:0005886">
    <property type="term" value="C:plasma membrane"/>
    <property type="evidence" value="ECO:0007669"/>
    <property type="project" value="TreeGrafter"/>
</dbReference>
<name>A0A1R3JMZ0_9ROSI</name>
<feature type="transmembrane region" description="Helical" evidence="9">
    <location>
        <begin position="594"/>
        <end position="615"/>
    </location>
</feature>
<evidence type="ECO:0000259" key="10">
    <source>
        <dbReference type="Pfam" id="PF13962"/>
    </source>
</evidence>
<keyword evidence="4 9" id="KW-1133">Transmembrane helix</keyword>
<organism evidence="11 12">
    <name type="scientific">Corchorus olitorius</name>
    <dbReference type="NCBI Taxonomy" id="93759"/>
    <lineage>
        <taxon>Eukaryota</taxon>
        <taxon>Viridiplantae</taxon>
        <taxon>Streptophyta</taxon>
        <taxon>Embryophyta</taxon>
        <taxon>Tracheophyta</taxon>
        <taxon>Spermatophyta</taxon>
        <taxon>Magnoliopsida</taxon>
        <taxon>eudicotyledons</taxon>
        <taxon>Gunneridae</taxon>
        <taxon>Pentapetalae</taxon>
        <taxon>rosids</taxon>
        <taxon>malvids</taxon>
        <taxon>Malvales</taxon>
        <taxon>Malvaceae</taxon>
        <taxon>Grewioideae</taxon>
        <taxon>Apeibeae</taxon>
        <taxon>Corchorus</taxon>
    </lineage>
</organism>
<dbReference type="OrthoDB" id="1847170at2759"/>
<feature type="compositionally biased region" description="Basic and acidic residues" evidence="8">
    <location>
        <begin position="434"/>
        <end position="470"/>
    </location>
</feature>
<dbReference type="PROSITE" id="PS50297">
    <property type="entry name" value="ANK_REP_REGION"/>
    <property type="match status" value="3"/>
</dbReference>
<evidence type="ECO:0000256" key="3">
    <source>
        <dbReference type="ARBA" id="ARBA00022737"/>
    </source>
</evidence>
<keyword evidence="5 7" id="KW-0040">ANK repeat</keyword>
<keyword evidence="3" id="KW-0677">Repeat</keyword>
<dbReference type="PANTHER" id="PTHR24186:SF50">
    <property type="entry name" value="ANKYRIN REPEAT-CONTAINING PROTEIN ITN1-LIKE ISOFORM X1"/>
    <property type="match status" value="1"/>
</dbReference>
<evidence type="ECO:0000256" key="1">
    <source>
        <dbReference type="ARBA" id="ARBA00004141"/>
    </source>
</evidence>
<evidence type="ECO:0000256" key="8">
    <source>
        <dbReference type="SAM" id="MobiDB-lite"/>
    </source>
</evidence>
<evidence type="ECO:0000313" key="12">
    <source>
        <dbReference type="Proteomes" id="UP000187203"/>
    </source>
</evidence>
<feature type="region of interest" description="Disordered" evidence="8">
    <location>
        <begin position="425"/>
        <end position="475"/>
    </location>
</feature>
<feature type="transmembrane region" description="Helical" evidence="9">
    <location>
        <begin position="525"/>
        <end position="549"/>
    </location>
</feature>
<dbReference type="Pfam" id="PF13962">
    <property type="entry name" value="PGG"/>
    <property type="match status" value="1"/>
</dbReference>
<protein>
    <recommendedName>
        <fullName evidence="10">PGG domain-containing protein</fullName>
    </recommendedName>
</protein>
<feature type="repeat" description="ANK" evidence="7">
    <location>
        <begin position="68"/>
        <end position="100"/>
    </location>
</feature>
<dbReference type="STRING" id="93759.A0A1R3JMZ0"/>
<dbReference type="SUPFAM" id="SSF48403">
    <property type="entry name" value="Ankyrin repeat"/>
    <property type="match status" value="1"/>
</dbReference>
<evidence type="ECO:0000256" key="9">
    <source>
        <dbReference type="SAM" id="Phobius"/>
    </source>
</evidence>
<dbReference type="Gene3D" id="1.25.40.20">
    <property type="entry name" value="Ankyrin repeat-containing domain"/>
    <property type="match status" value="2"/>
</dbReference>
<feature type="transmembrane region" description="Helical" evidence="9">
    <location>
        <begin position="561"/>
        <end position="582"/>
    </location>
</feature>
<dbReference type="PANTHER" id="PTHR24186">
    <property type="entry name" value="PROTEIN PHOSPHATASE 1 REGULATORY SUBUNIT"/>
    <property type="match status" value="1"/>
</dbReference>
<evidence type="ECO:0000256" key="6">
    <source>
        <dbReference type="ARBA" id="ARBA00023136"/>
    </source>
</evidence>
<keyword evidence="6 9" id="KW-0472">Membrane</keyword>
<proteinExistence type="predicted"/>
<evidence type="ECO:0000256" key="4">
    <source>
        <dbReference type="ARBA" id="ARBA00022989"/>
    </source>
</evidence>
<feature type="domain" description="PGG" evidence="10">
    <location>
        <begin position="482"/>
        <end position="587"/>
    </location>
</feature>
<evidence type="ECO:0000256" key="2">
    <source>
        <dbReference type="ARBA" id="ARBA00022692"/>
    </source>
</evidence>
<dbReference type="Pfam" id="PF12796">
    <property type="entry name" value="Ank_2"/>
    <property type="match status" value="3"/>
</dbReference>